<evidence type="ECO:0000313" key="2">
    <source>
        <dbReference type="EMBL" id="XDV55220.1"/>
    </source>
</evidence>
<dbReference type="SUPFAM" id="SSF51735">
    <property type="entry name" value="NAD(P)-binding Rossmann-fold domains"/>
    <property type="match status" value="1"/>
</dbReference>
<dbReference type="PANTHER" id="PTHR43355">
    <property type="entry name" value="FLAVIN REDUCTASE (NADPH)"/>
    <property type="match status" value="1"/>
</dbReference>
<organism evidence="2">
    <name type="scientific">Bradyrhizobium sp. LLZ17</name>
    <dbReference type="NCBI Taxonomy" id="3239388"/>
    <lineage>
        <taxon>Bacteria</taxon>
        <taxon>Pseudomonadati</taxon>
        <taxon>Pseudomonadota</taxon>
        <taxon>Alphaproteobacteria</taxon>
        <taxon>Hyphomicrobiales</taxon>
        <taxon>Nitrobacteraceae</taxon>
        <taxon>Bradyrhizobium</taxon>
    </lineage>
</organism>
<dbReference type="InterPro" id="IPR016040">
    <property type="entry name" value="NAD(P)-bd_dom"/>
</dbReference>
<dbReference type="RefSeq" id="WP_369719674.1">
    <property type="nucleotide sequence ID" value="NZ_CP165734.1"/>
</dbReference>
<dbReference type="GO" id="GO:0042602">
    <property type="term" value="F:riboflavin reductase (NADPH) activity"/>
    <property type="evidence" value="ECO:0007669"/>
    <property type="project" value="TreeGrafter"/>
</dbReference>
<dbReference type="GO" id="GO:0004074">
    <property type="term" value="F:biliverdin reductase [NAD(P)H] activity"/>
    <property type="evidence" value="ECO:0007669"/>
    <property type="project" value="TreeGrafter"/>
</dbReference>
<sequence length="222" mass="23826">MNNPTDESASTTRSKILVLGATGGTGRLIVSEALARRHEVTALVRSPEKAGDLKGARLIVGDISDENALRNALRGQDTVVSALGTPASPFREVKLLSTATRALVTAMKAEQVSRLVCITGMGAGDSAGRGGFLFDRLIFPLLLKNVYADKDRQEAVVRDSGLDWVLVRPSVLNDKPGRGAIRAITDLSDFHGGSIARQDVATFVLDQIQGNNWLHRSPLITW</sequence>
<gene>
    <name evidence="2" type="ORF">AB8Z38_20605</name>
</gene>
<dbReference type="Pfam" id="PF13460">
    <property type="entry name" value="NAD_binding_10"/>
    <property type="match status" value="1"/>
</dbReference>
<evidence type="ECO:0000259" key="1">
    <source>
        <dbReference type="Pfam" id="PF13460"/>
    </source>
</evidence>
<dbReference type="AlphaFoldDB" id="A0AB39XB48"/>
<reference evidence="2" key="1">
    <citation type="submission" date="2024-08" db="EMBL/GenBank/DDBJ databases">
        <authorList>
            <person name="Chaddad Z."/>
            <person name="Lamrabet M."/>
            <person name="Bouhnik O."/>
            <person name="Alami S."/>
            <person name="Wipf D."/>
            <person name="Courty P.E."/>
            <person name="Missbah El Idrissi M."/>
        </authorList>
    </citation>
    <scope>NUCLEOTIDE SEQUENCE</scope>
    <source>
        <strain evidence="2">LLZ17</strain>
    </source>
</reference>
<name>A0AB39XB48_9BRAD</name>
<dbReference type="InterPro" id="IPR036291">
    <property type="entry name" value="NAD(P)-bd_dom_sf"/>
</dbReference>
<dbReference type="InterPro" id="IPR051606">
    <property type="entry name" value="Polyketide_Oxido-like"/>
</dbReference>
<dbReference type="EMBL" id="CP165734">
    <property type="protein sequence ID" value="XDV55220.1"/>
    <property type="molecule type" value="Genomic_DNA"/>
</dbReference>
<accession>A0AB39XB48</accession>
<feature type="domain" description="NAD(P)-binding" evidence="1">
    <location>
        <begin position="20"/>
        <end position="209"/>
    </location>
</feature>
<protein>
    <submittedName>
        <fullName evidence="2">NAD(P)-dependent oxidoreductase</fullName>
    </submittedName>
</protein>
<proteinExistence type="predicted"/>
<dbReference type="CDD" id="cd05244">
    <property type="entry name" value="BVR-B_like_SDR_a"/>
    <property type="match status" value="1"/>
</dbReference>
<dbReference type="Gene3D" id="3.40.50.720">
    <property type="entry name" value="NAD(P)-binding Rossmann-like Domain"/>
    <property type="match status" value="1"/>
</dbReference>
<dbReference type="PANTHER" id="PTHR43355:SF2">
    <property type="entry name" value="FLAVIN REDUCTASE (NADPH)"/>
    <property type="match status" value="1"/>
</dbReference>